<keyword evidence="18" id="KW-0472">Membrane</keyword>
<keyword evidence="5" id="KW-0479">Metal-binding</keyword>
<dbReference type="GeneTree" id="ENSGT00730000111202"/>
<accession>A0A3P8WV47</accession>
<dbReference type="Pfam" id="PF12874">
    <property type="entry name" value="zf-met"/>
    <property type="match status" value="2"/>
</dbReference>
<keyword evidence="13" id="KW-0539">Nucleus</keyword>
<dbReference type="InterPro" id="IPR052644">
    <property type="entry name" value="ZMAT3"/>
</dbReference>
<sequence length="299" mass="33248">MAPVQAIGHPAMAPPQTLGPPPISAPHSLRPPPITSPHSLGPPSLTPAQPLRPPPIPHTFGPPSIDLKQAEDSLGLEELCKPLYCKLCNVTLNSAQQAQAHYQGKNHGKKLRNFYAGSQQPPHTAFFSHFFLVAHCFCFILFLQALYKGATRVILATENDYCKLCDASFSSPAVAQAHYQGKNHAKKLRLAEAQQNSTNIEAATRRSRKDGSEYKLVKNRRSPQLPAAMPGPYYNPRPRQRIPRDLAMCVTPSGQFYCSMCNCGAEQETDFRQHLESKQHKAKVSELRYRHEMENLGYS</sequence>
<evidence type="ECO:0000256" key="17">
    <source>
        <dbReference type="SAM" id="MobiDB-lite"/>
    </source>
</evidence>
<name>A0A3P8WV47_CYNSE</name>
<dbReference type="GO" id="GO:0003723">
    <property type="term" value="F:RNA binding"/>
    <property type="evidence" value="ECO:0007669"/>
    <property type="project" value="UniProtKB-KW"/>
</dbReference>
<dbReference type="InterPro" id="IPR013087">
    <property type="entry name" value="Znf_C2H2_type"/>
</dbReference>
<dbReference type="FunFam" id="3.30.160.60:FF:000612">
    <property type="entry name" value="Zinc finger matrin-type protein 3"/>
    <property type="match status" value="1"/>
</dbReference>
<evidence type="ECO:0000256" key="3">
    <source>
        <dbReference type="ARBA" id="ARBA00022604"/>
    </source>
</evidence>
<dbReference type="Gene3D" id="3.30.160.60">
    <property type="entry name" value="Classic Zinc Finger"/>
    <property type="match status" value="3"/>
</dbReference>
<dbReference type="PROSITE" id="PS00028">
    <property type="entry name" value="ZINC_FINGER_C2H2_1"/>
    <property type="match status" value="1"/>
</dbReference>
<keyword evidence="12" id="KW-0811">Translocation</keyword>
<evidence type="ECO:0000256" key="14">
    <source>
        <dbReference type="ARBA" id="ARBA00054392"/>
    </source>
</evidence>
<dbReference type="GO" id="GO:0015031">
    <property type="term" value="P:protein transport"/>
    <property type="evidence" value="ECO:0007669"/>
    <property type="project" value="UniProtKB-KW"/>
</dbReference>
<evidence type="ECO:0000256" key="9">
    <source>
        <dbReference type="ARBA" id="ARBA00022833"/>
    </source>
</evidence>
<comment type="function">
    <text evidence="14">Acts as a bona fide target gene of p53/TP53. May play a role in the TP53-dependent growth regulatory pathway. May contribute to TP53-mediated apoptosis by regulation of TP53 expression and translocation to the nucleus and nucleolus.</text>
</comment>
<keyword evidence="18" id="KW-0812">Transmembrane</keyword>
<keyword evidence="4" id="KW-0053">Apoptosis</keyword>
<dbReference type="SMART" id="SM00451">
    <property type="entry name" value="ZnF_U1"/>
    <property type="match status" value="3"/>
</dbReference>
<keyword evidence="11" id="KW-0653">Protein transport</keyword>
<dbReference type="GO" id="GO:0008270">
    <property type="term" value="F:zinc ion binding"/>
    <property type="evidence" value="ECO:0007669"/>
    <property type="project" value="UniProtKB-KW"/>
</dbReference>
<evidence type="ECO:0000256" key="6">
    <source>
        <dbReference type="ARBA" id="ARBA00022737"/>
    </source>
</evidence>
<feature type="region of interest" description="Disordered" evidence="17">
    <location>
        <begin position="1"/>
        <end position="64"/>
    </location>
</feature>
<comment type="subcellular location">
    <subcellularLocation>
        <location evidence="1">Nucleus</location>
        <location evidence="1">Nucleolus</location>
    </subcellularLocation>
</comment>
<keyword evidence="2" id="KW-0813">Transport</keyword>
<evidence type="ECO:0000313" key="20">
    <source>
        <dbReference type="Ensembl" id="ENSCSEP00000030402.1"/>
    </source>
</evidence>
<proteinExistence type="predicted"/>
<dbReference type="PANTHER" id="PTHR46786:SF1">
    <property type="entry name" value="ZINC FINGER MATRIN-TYPE PROTEIN 3"/>
    <property type="match status" value="1"/>
</dbReference>
<evidence type="ECO:0000256" key="5">
    <source>
        <dbReference type="ARBA" id="ARBA00022723"/>
    </source>
</evidence>
<dbReference type="AlphaFoldDB" id="A0A3P8WV47"/>
<dbReference type="InterPro" id="IPR036236">
    <property type="entry name" value="Znf_C2H2_sf"/>
</dbReference>
<dbReference type="InterPro" id="IPR003604">
    <property type="entry name" value="Matrin/U1-like-C_Znf_C2H2"/>
</dbReference>
<organism evidence="20 21">
    <name type="scientific">Cynoglossus semilaevis</name>
    <name type="common">Tongue sole</name>
    <dbReference type="NCBI Taxonomy" id="244447"/>
    <lineage>
        <taxon>Eukaryota</taxon>
        <taxon>Metazoa</taxon>
        <taxon>Chordata</taxon>
        <taxon>Craniata</taxon>
        <taxon>Vertebrata</taxon>
        <taxon>Euteleostomi</taxon>
        <taxon>Actinopterygii</taxon>
        <taxon>Neopterygii</taxon>
        <taxon>Teleostei</taxon>
        <taxon>Neoteleostei</taxon>
        <taxon>Acanthomorphata</taxon>
        <taxon>Carangaria</taxon>
        <taxon>Pleuronectiformes</taxon>
        <taxon>Pleuronectoidei</taxon>
        <taxon>Cynoglossidae</taxon>
        <taxon>Cynoglossinae</taxon>
        <taxon>Cynoglossus</taxon>
    </lineage>
</organism>
<feature type="domain" description="C2H2-type" evidence="19">
    <location>
        <begin position="162"/>
        <end position="184"/>
    </location>
</feature>
<dbReference type="SUPFAM" id="SSF57667">
    <property type="entry name" value="beta-beta-alpha zinc fingers"/>
    <property type="match status" value="3"/>
</dbReference>
<evidence type="ECO:0000256" key="8">
    <source>
        <dbReference type="ARBA" id="ARBA00022771"/>
    </source>
</evidence>
<keyword evidence="6" id="KW-0677">Repeat</keyword>
<protein>
    <recommendedName>
        <fullName evidence="16">Zinc finger matrin-type protein 3</fullName>
    </recommendedName>
</protein>
<comment type="subunit">
    <text evidence="15">Interacts with dsRNA.</text>
</comment>
<dbReference type="PANTHER" id="PTHR46786">
    <property type="entry name" value="ZINC FINGER MATRIN-TYPE PROTEIN 3"/>
    <property type="match status" value="1"/>
</dbReference>
<evidence type="ECO:0000256" key="16">
    <source>
        <dbReference type="ARBA" id="ARBA00067763"/>
    </source>
</evidence>
<dbReference type="InterPro" id="IPR022755">
    <property type="entry name" value="Znf_C2H2_jaz"/>
</dbReference>
<feature type="transmembrane region" description="Helical" evidence="18">
    <location>
        <begin position="126"/>
        <end position="147"/>
    </location>
</feature>
<dbReference type="Proteomes" id="UP000265120">
    <property type="component" value="Chromosome 2"/>
</dbReference>
<keyword evidence="8" id="KW-0863">Zinc-finger</keyword>
<evidence type="ECO:0000256" key="11">
    <source>
        <dbReference type="ARBA" id="ARBA00022927"/>
    </source>
</evidence>
<evidence type="ECO:0000256" key="13">
    <source>
        <dbReference type="ARBA" id="ARBA00023242"/>
    </source>
</evidence>
<evidence type="ECO:0000256" key="18">
    <source>
        <dbReference type="SAM" id="Phobius"/>
    </source>
</evidence>
<evidence type="ECO:0000256" key="10">
    <source>
        <dbReference type="ARBA" id="ARBA00022884"/>
    </source>
</evidence>
<keyword evidence="10" id="KW-0694">RNA-binding</keyword>
<evidence type="ECO:0000313" key="21">
    <source>
        <dbReference type="Proteomes" id="UP000265120"/>
    </source>
</evidence>
<evidence type="ECO:0000256" key="1">
    <source>
        <dbReference type="ARBA" id="ARBA00004604"/>
    </source>
</evidence>
<evidence type="ECO:0000259" key="19">
    <source>
        <dbReference type="PROSITE" id="PS00028"/>
    </source>
</evidence>
<dbReference type="Ensembl" id="ENSCSET00000030807.1">
    <property type="protein sequence ID" value="ENSCSEP00000030402.1"/>
    <property type="gene ID" value="ENSCSEG00000019463.1"/>
</dbReference>
<evidence type="ECO:0000256" key="12">
    <source>
        <dbReference type="ARBA" id="ARBA00023010"/>
    </source>
</evidence>
<reference evidence="20 21" key="1">
    <citation type="journal article" date="2014" name="Nat. Genet.">
        <title>Whole-genome sequence of a flatfish provides insights into ZW sex chromosome evolution and adaptation to a benthic lifestyle.</title>
        <authorList>
            <person name="Chen S."/>
            <person name="Zhang G."/>
            <person name="Shao C."/>
            <person name="Huang Q."/>
            <person name="Liu G."/>
            <person name="Zhang P."/>
            <person name="Song W."/>
            <person name="An N."/>
            <person name="Chalopin D."/>
            <person name="Volff J.N."/>
            <person name="Hong Y."/>
            <person name="Li Q."/>
            <person name="Sha Z."/>
            <person name="Zhou H."/>
            <person name="Xie M."/>
            <person name="Yu Q."/>
            <person name="Liu Y."/>
            <person name="Xiang H."/>
            <person name="Wang N."/>
            <person name="Wu K."/>
            <person name="Yang C."/>
            <person name="Zhou Q."/>
            <person name="Liao X."/>
            <person name="Yang L."/>
            <person name="Hu Q."/>
            <person name="Zhang J."/>
            <person name="Meng L."/>
            <person name="Jin L."/>
            <person name="Tian Y."/>
            <person name="Lian J."/>
            <person name="Yang J."/>
            <person name="Miao G."/>
            <person name="Liu S."/>
            <person name="Liang Z."/>
            <person name="Yan F."/>
            <person name="Li Y."/>
            <person name="Sun B."/>
            <person name="Zhang H."/>
            <person name="Zhang J."/>
            <person name="Zhu Y."/>
            <person name="Du M."/>
            <person name="Zhao Y."/>
            <person name="Schartl M."/>
            <person name="Tang Q."/>
            <person name="Wang J."/>
        </authorList>
    </citation>
    <scope>NUCLEOTIDE SEQUENCE</scope>
</reference>
<feature type="compositionally biased region" description="Pro residues" evidence="17">
    <location>
        <begin position="17"/>
        <end position="35"/>
    </location>
</feature>
<dbReference type="SMART" id="SM00355">
    <property type="entry name" value="ZnF_C2H2"/>
    <property type="match status" value="3"/>
</dbReference>
<dbReference type="GO" id="GO:0006974">
    <property type="term" value="P:DNA damage response"/>
    <property type="evidence" value="ECO:0007669"/>
    <property type="project" value="UniProtKB-KW"/>
</dbReference>
<keyword evidence="18" id="KW-1133">Transmembrane helix</keyword>
<reference evidence="20" key="2">
    <citation type="submission" date="2025-08" db="UniProtKB">
        <authorList>
            <consortium name="Ensembl"/>
        </authorList>
    </citation>
    <scope>IDENTIFICATION</scope>
</reference>
<dbReference type="GO" id="GO:0006915">
    <property type="term" value="P:apoptotic process"/>
    <property type="evidence" value="ECO:0007669"/>
    <property type="project" value="UniProtKB-KW"/>
</dbReference>
<reference evidence="20" key="3">
    <citation type="submission" date="2025-09" db="UniProtKB">
        <authorList>
            <consortium name="Ensembl"/>
        </authorList>
    </citation>
    <scope>IDENTIFICATION</scope>
</reference>
<evidence type="ECO:0000256" key="7">
    <source>
        <dbReference type="ARBA" id="ARBA00022763"/>
    </source>
</evidence>
<keyword evidence="7" id="KW-0227">DNA damage</keyword>
<dbReference type="FunFam" id="3.30.160.60:FF:000285">
    <property type="entry name" value="Zinc finger matrin-type protein 3"/>
    <property type="match status" value="1"/>
</dbReference>
<keyword evidence="9" id="KW-0862">Zinc</keyword>
<keyword evidence="21" id="KW-1185">Reference proteome</keyword>
<evidence type="ECO:0000256" key="4">
    <source>
        <dbReference type="ARBA" id="ARBA00022703"/>
    </source>
</evidence>
<dbReference type="GO" id="GO:0005730">
    <property type="term" value="C:nucleolus"/>
    <property type="evidence" value="ECO:0007669"/>
    <property type="project" value="UniProtKB-SubCell"/>
</dbReference>
<dbReference type="OMA" id="YRGKNHA"/>
<dbReference type="Pfam" id="PF12171">
    <property type="entry name" value="zf-C2H2_jaz"/>
    <property type="match status" value="1"/>
</dbReference>
<evidence type="ECO:0000256" key="15">
    <source>
        <dbReference type="ARBA" id="ARBA00066226"/>
    </source>
</evidence>
<keyword evidence="3" id="KW-0341">Growth regulation</keyword>
<evidence type="ECO:0000256" key="2">
    <source>
        <dbReference type="ARBA" id="ARBA00022448"/>
    </source>
</evidence>